<dbReference type="OrthoDB" id="10251727at2759"/>
<dbReference type="SUPFAM" id="SSF56808">
    <property type="entry name" value="Ribosomal protein L1"/>
    <property type="match status" value="1"/>
</dbReference>
<evidence type="ECO:0000313" key="2">
    <source>
        <dbReference type="EMBL" id="KAF2796980.1"/>
    </source>
</evidence>
<dbReference type="AlphaFoldDB" id="A0A6A6XKB6"/>
<keyword evidence="2" id="KW-0687">Ribonucleoprotein</keyword>
<accession>A0A6A6XKB6</accession>
<dbReference type="EMBL" id="MU001817">
    <property type="protein sequence ID" value="KAF2796980.1"/>
    <property type="molecule type" value="Genomic_DNA"/>
</dbReference>
<dbReference type="GO" id="GO:0003723">
    <property type="term" value="F:RNA binding"/>
    <property type="evidence" value="ECO:0007669"/>
    <property type="project" value="InterPro"/>
</dbReference>
<dbReference type="CDD" id="cd00403">
    <property type="entry name" value="Ribosomal_L1"/>
    <property type="match status" value="1"/>
</dbReference>
<sequence length="392" mass="43393">MAKSKAVTRSAAKGADAPLTTKPANGARYELDPVQVERAATALVAHMKKHVQAKEEGTGKKNLEADADEAEPNDAAIFLNITTKKHIVDHARLRPNKIPLPNPILANDVRICLITKDPQRKYKDLVADDAFPEELRAKIGRVVGIGKLKKKYKTYETQRQLLSQYDVFLADDRVTSILPATLGNVFYKGKGKRPIPVDLKTGAYIAKDDAAAKKDAIGTAKGVASEIEKSLSATLVHMSPSANTSIKIGKLSMTPDQIKQNVEAVVSKVVEKFVPQGWKNVRALHIKGPSTKALPIWLADELWADEEQVLEEPFKHPVKEGAQPISEKKRKWNEWEEEMLEDNELAERRANVKPKKVKAKKEKTESSSISRETRKKLKTDALKSVQTPLIAG</sequence>
<dbReference type="GO" id="GO:0005840">
    <property type="term" value="C:ribosome"/>
    <property type="evidence" value="ECO:0007669"/>
    <property type="project" value="UniProtKB-KW"/>
</dbReference>
<feature type="region of interest" description="Disordered" evidence="1">
    <location>
        <begin position="1"/>
        <end position="27"/>
    </location>
</feature>
<evidence type="ECO:0000313" key="3">
    <source>
        <dbReference type="Proteomes" id="UP000799757"/>
    </source>
</evidence>
<dbReference type="InterPro" id="IPR028364">
    <property type="entry name" value="Ribosomal_uL1/biogenesis"/>
</dbReference>
<organism evidence="2 3">
    <name type="scientific">Melanomma pulvis-pyrius CBS 109.77</name>
    <dbReference type="NCBI Taxonomy" id="1314802"/>
    <lineage>
        <taxon>Eukaryota</taxon>
        <taxon>Fungi</taxon>
        <taxon>Dikarya</taxon>
        <taxon>Ascomycota</taxon>
        <taxon>Pezizomycotina</taxon>
        <taxon>Dothideomycetes</taxon>
        <taxon>Pleosporomycetidae</taxon>
        <taxon>Pleosporales</taxon>
        <taxon>Melanommataceae</taxon>
        <taxon>Melanomma</taxon>
    </lineage>
</organism>
<dbReference type="Proteomes" id="UP000799757">
    <property type="component" value="Unassembled WGS sequence"/>
</dbReference>
<evidence type="ECO:0000256" key="1">
    <source>
        <dbReference type="SAM" id="MobiDB-lite"/>
    </source>
</evidence>
<name>A0A6A6XKB6_9PLEO</name>
<keyword evidence="3" id="KW-1185">Reference proteome</keyword>
<dbReference type="PANTHER" id="PTHR23105">
    <property type="entry name" value="RIBOSOMAL PROTEIN L7AE FAMILY MEMBER"/>
    <property type="match status" value="1"/>
</dbReference>
<proteinExistence type="predicted"/>
<dbReference type="Pfam" id="PF00687">
    <property type="entry name" value="Ribosomal_L1"/>
    <property type="match status" value="1"/>
</dbReference>
<dbReference type="InterPro" id="IPR016095">
    <property type="entry name" value="Ribosomal_uL1_3-a/b-sand"/>
</dbReference>
<gene>
    <name evidence="2" type="ORF">K505DRAFT_322912</name>
</gene>
<feature type="compositionally biased region" description="Basic residues" evidence="1">
    <location>
        <begin position="351"/>
        <end position="361"/>
    </location>
</feature>
<keyword evidence="2" id="KW-0689">Ribosomal protein</keyword>
<dbReference type="Gene3D" id="3.40.50.790">
    <property type="match status" value="1"/>
</dbReference>
<reference evidence="2" key="1">
    <citation type="journal article" date="2020" name="Stud. Mycol.">
        <title>101 Dothideomycetes genomes: a test case for predicting lifestyles and emergence of pathogens.</title>
        <authorList>
            <person name="Haridas S."/>
            <person name="Albert R."/>
            <person name="Binder M."/>
            <person name="Bloem J."/>
            <person name="Labutti K."/>
            <person name="Salamov A."/>
            <person name="Andreopoulos B."/>
            <person name="Baker S."/>
            <person name="Barry K."/>
            <person name="Bills G."/>
            <person name="Bluhm B."/>
            <person name="Cannon C."/>
            <person name="Castanera R."/>
            <person name="Culley D."/>
            <person name="Daum C."/>
            <person name="Ezra D."/>
            <person name="Gonzalez J."/>
            <person name="Henrissat B."/>
            <person name="Kuo A."/>
            <person name="Liang C."/>
            <person name="Lipzen A."/>
            <person name="Lutzoni F."/>
            <person name="Magnuson J."/>
            <person name="Mondo S."/>
            <person name="Nolan M."/>
            <person name="Ohm R."/>
            <person name="Pangilinan J."/>
            <person name="Park H.-J."/>
            <person name="Ramirez L."/>
            <person name="Alfaro M."/>
            <person name="Sun H."/>
            <person name="Tritt A."/>
            <person name="Yoshinaga Y."/>
            <person name="Zwiers L.-H."/>
            <person name="Turgeon B."/>
            <person name="Goodwin S."/>
            <person name="Spatafora J."/>
            <person name="Crous P."/>
            <person name="Grigoriev I."/>
        </authorList>
    </citation>
    <scope>NUCLEOTIDE SEQUENCE</scope>
    <source>
        <strain evidence="2">CBS 109.77</strain>
    </source>
</reference>
<dbReference type="InterPro" id="IPR050257">
    <property type="entry name" value="eL8/uL1-like"/>
</dbReference>
<dbReference type="InterPro" id="IPR023674">
    <property type="entry name" value="Ribosomal_uL1-like"/>
</dbReference>
<feature type="region of interest" description="Disordered" evidence="1">
    <location>
        <begin position="346"/>
        <end position="392"/>
    </location>
</feature>
<protein>
    <submittedName>
        <fullName evidence="2">Ribosomal protein L1</fullName>
    </submittedName>
</protein>
<dbReference type="Gene3D" id="3.30.190.20">
    <property type="match status" value="1"/>
</dbReference>